<evidence type="ECO:0000256" key="1">
    <source>
        <dbReference type="SAM" id="Coils"/>
    </source>
</evidence>
<dbReference type="InParanoid" id="A0A0H2R3C4"/>
<dbReference type="EMBL" id="KQ086219">
    <property type="protein sequence ID" value="KLO06285.1"/>
    <property type="molecule type" value="Genomic_DNA"/>
</dbReference>
<organism evidence="3 4">
    <name type="scientific">Schizopora paradoxa</name>
    <dbReference type="NCBI Taxonomy" id="27342"/>
    <lineage>
        <taxon>Eukaryota</taxon>
        <taxon>Fungi</taxon>
        <taxon>Dikarya</taxon>
        <taxon>Basidiomycota</taxon>
        <taxon>Agaricomycotina</taxon>
        <taxon>Agaricomycetes</taxon>
        <taxon>Hymenochaetales</taxon>
        <taxon>Schizoporaceae</taxon>
        <taxon>Schizopora</taxon>
    </lineage>
</organism>
<protein>
    <submittedName>
        <fullName evidence="3">Uncharacterized protein</fullName>
    </submittedName>
</protein>
<name>A0A0H2R3C4_9AGAM</name>
<keyword evidence="4" id="KW-1185">Reference proteome</keyword>
<gene>
    <name evidence="3" type="ORF">SCHPADRAFT_946212</name>
</gene>
<accession>A0A0H2R3C4</accession>
<dbReference type="AlphaFoldDB" id="A0A0H2R3C4"/>
<feature type="coiled-coil region" evidence="1">
    <location>
        <begin position="108"/>
        <end position="135"/>
    </location>
</feature>
<proteinExistence type="predicted"/>
<reference evidence="3 4" key="1">
    <citation type="submission" date="2015-04" db="EMBL/GenBank/DDBJ databases">
        <title>Complete genome sequence of Schizopora paradoxa KUC8140, a cosmopolitan wood degrader in East Asia.</title>
        <authorList>
            <consortium name="DOE Joint Genome Institute"/>
            <person name="Min B."/>
            <person name="Park H."/>
            <person name="Jang Y."/>
            <person name="Kim J.-J."/>
            <person name="Kim K.H."/>
            <person name="Pangilinan J."/>
            <person name="Lipzen A."/>
            <person name="Riley R."/>
            <person name="Grigoriev I.V."/>
            <person name="Spatafora J.W."/>
            <person name="Choi I.-G."/>
        </authorList>
    </citation>
    <scope>NUCLEOTIDE SEQUENCE [LARGE SCALE GENOMIC DNA]</scope>
    <source>
        <strain evidence="3 4">KUC8140</strain>
    </source>
</reference>
<dbReference type="Proteomes" id="UP000053477">
    <property type="component" value="Unassembled WGS sequence"/>
</dbReference>
<keyword evidence="1" id="KW-0175">Coiled coil</keyword>
<evidence type="ECO:0000256" key="2">
    <source>
        <dbReference type="SAM" id="MobiDB-lite"/>
    </source>
</evidence>
<sequence length="161" mass="17883">MANQDRTTAIADSTSPSIAISLFPYQSAPVAYALSTSSLEHHEDESEELRSSIIYQVCKMKGIIDGLSVYANELERVILVLFQDAGYENDANYAAFRKKIEDVKRSKIGILERERAAAQEKARELEDSFESYLQDVMQHALQKDNSGKGNSTGTSGIRVDD</sequence>
<evidence type="ECO:0000313" key="4">
    <source>
        <dbReference type="Proteomes" id="UP000053477"/>
    </source>
</evidence>
<evidence type="ECO:0000313" key="3">
    <source>
        <dbReference type="EMBL" id="KLO06285.1"/>
    </source>
</evidence>
<feature type="region of interest" description="Disordered" evidence="2">
    <location>
        <begin position="140"/>
        <end position="161"/>
    </location>
</feature>
<feature type="compositionally biased region" description="Low complexity" evidence="2">
    <location>
        <begin position="147"/>
        <end position="161"/>
    </location>
</feature>